<dbReference type="STRING" id="407022.SAMN05661044_00106"/>
<evidence type="ECO:0000256" key="4">
    <source>
        <dbReference type="PIRSR" id="PIRSR001365-1"/>
    </source>
</evidence>
<dbReference type="Proteomes" id="UP000199421">
    <property type="component" value="Unassembled WGS sequence"/>
</dbReference>
<dbReference type="SUPFAM" id="SSF51569">
    <property type="entry name" value="Aldolase"/>
    <property type="match status" value="1"/>
</dbReference>
<dbReference type="InterPro" id="IPR013785">
    <property type="entry name" value="Aldolase_TIM"/>
</dbReference>
<organism evidence="5 6">
    <name type="scientific">Olivibacter domesticus</name>
    <name type="common">Pseudosphingobacterium domesticum</name>
    <dbReference type="NCBI Taxonomy" id="407022"/>
    <lineage>
        <taxon>Bacteria</taxon>
        <taxon>Pseudomonadati</taxon>
        <taxon>Bacteroidota</taxon>
        <taxon>Sphingobacteriia</taxon>
        <taxon>Sphingobacteriales</taxon>
        <taxon>Sphingobacteriaceae</taxon>
        <taxon>Olivibacter</taxon>
    </lineage>
</organism>
<dbReference type="EMBL" id="FOAF01000001">
    <property type="protein sequence ID" value="SEK38282.1"/>
    <property type="molecule type" value="Genomic_DNA"/>
</dbReference>
<keyword evidence="2 3" id="KW-0456">Lyase</keyword>
<dbReference type="PANTHER" id="PTHR12128">
    <property type="entry name" value="DIHYDRODIPICOLINATE SYNTHASE"/>
    <property type="match status" value="1"/>
</dbReference>
<proteinExistence type="inferred from homology"/>
<evidence type="ECO:0000256" key="2">
    <source>
        <dbReference type="ARBA" id="ARBA00023239"/>
    </source>
</evidence>
<name>A0A1H7GMS5_OLID1</name>
<dbReference type="PIRSF" id="PIRSF001365">
    <property type="entry name" value="DHDPS"/>
    <property type="match status" value="1"/>
</dbReference>
<dbReference type="RefSeq" id="WP_093316573.1">
    <property type="nucleotide sequence ID" value="NZ_FOAF01000001.1"/>
</dbReference>
<dbReference type="CDD" id="cd00408">
    <property type="entry name" value="DHDPS-like"/>
    <property type="match status" value="1"/>
</dbReference>
<evidence type="ECO:0000313" key="6">
    <source>
        <dbReference type="Proteomes" id="UP000199421"/>
    </source>
</evidence>
<dbReference type="GO" id="GO:0008840">
    <property type="term" value="F:4-hydroxy-tetrahydrodipicolinate synthase activity"/>
    <property type="evidence" value="ECO:0007669"/>
    <property type="project" value="TreeGrafter"/>
</dbReference>
<keyword evidence="6" id="KW-1185">Reference proteome</keyword>
<feature type="active site" description="Schiff-base intermediate with substrate" evidence="4">
    <location>
        <position position="168"/>
    </location>
</feature>
<dbReference type="OrthoDB" id="9796205at2"/>
<feature type="active site" description="Proton donor/acceptor" evidence="4">
    <location>
        <position position="140"/>
    </location>
</feature>
<dbReference type="PANTHER" id="PTHR12128:SF66">
    <property type="entry name" value="4-HYDROXY-2-OXOGLUTARATE ALDOLASE, MITOCHONDRIAL"/>
    <property type="match status" value="1"/>
</dbReference>
<reference evidence="6" key="1">
    <citation type="submission" date="2016-10" db="EMBL/GenBank/DDBJ databases">
        <authorList>
            <person name="Varghese N."/>
            <person name="Submissions S."/>
        </authorList>
    </citation>
    <scope>NUCLEOTIDE SEQUENCE [LARGE SCALE GENOMIC DNA]</scope>
    <source>
        <strain evidence="6">DSM 18733</strain>
    </source>
</reference>
<dbReference type="AlphaFoldDB" id="A0A1H7GMS5"/>
<protein>
    <submittedName>
        <fullName evidence="5">4-hydroxy-tetrahydrodipicolinate synthase</fullName>
    </submittedName>
</protein>
<accession>A0A1H7GMS5</accession>
<dbReference type="Pfam" id="PF00701">
    <property type="entry name" value="DHDPS"/>
    <property type="match status" value="1"/>
</dbReference>
<evidence type="ECO:0000256" key="3">
    <source>
        <dbReference type="PIRNR" id="PIRNR001365"/>
    </source>
</evidence>
<evidence type="ECO:0000313" key="5">
    <source>
        <dbReference type="EMBL" id="SEK38282.1"/>
    </source>
</evidence>
<dbReference type="SMART" id="SM01130">
    <property type="entry name" value="DHDPS"/>
    <property type="match status" value="1"/>
</dbReference>
<evidence type="ECO:0000256" key="1">
    <source>
        <dbReference type="ARBA" id="ARBA00007592"/>
    </source>
</evidence>
<dbReference type="InterPro" id="IPR002220">
    <property type="entry name" value="DapA-like"/>
</dbReference>
<sequence>MNQQKKKFVPVMLTPFLENGAVDFEGLTQLTEFYLEAGASGLFANCQSSEMYHLQPEERIQVTKHIVRTANGRVPVVATGSFGGTIAQQVDFIKNLHDQGTEAIILISGILANKEEDDDIFRKRFYQLLDRTEGIPFGFYECPEPYKRLLQPNLLAEFVDTGRVIYHKDTSLDIQQVREKIAGTQHCAAFGLYDAYMAHAVASLESGAAGLSCIQGNYFPELVVWLCQHYAQKENQTMVNCVQQFFIKHMDLMHTNYPLIVKFYLRKRGLGIGTFCRTSHTDLDHLVKIGLEELERERKLLFEQLGITAVLG</sequence>
<gene>
    <name evidence="5" type="ORF">SAMN05661044_00106</name>
</gene>
<comment type="similarity">
    <text evidence="1 3">Belongs to the DapA family.</text>
</comment>
<dbReference type="Gene3D" id="3.20.20.70">
    <property type="entry name" value="Aldolase class I"/>
    <property type="match status" value="1"/>
</dbReference>